<evidence type="ECO:0000313" key="6">
    <source>
        <dbReference type="EMBL" id="KAF8697381.1"/>
    </source>
</evidence>
<protein>
    <submittedName>
        <fullName evidence="6">Uncharacterized protein</fullName>
    </submittedName>
</protein>
<proteinExistence type="inferred from homology"/>
<dbReference type="OrthoDB" id="676515at2759"/>
<feature type="region of interest" description="Disordered" evidence="5">
    <location>
        <begin position="58"/>
        <end position="82"/>
    </location>
</feature>
<organism evidence="6 7">
    <name type="scientific">Digitaria exilis</name>
    <dbReference type="NCBI Taxonomy" id="1010633"/>
    <lineage>
        <taxon>Eukaryota</taxon>
        <taxon>Viridiplantae</taxon>
        <taxon>Streptophyta</taxon>
        <taxon>Embryophyta</taxon>
        <taxon>Tracheophyta</taxon>
        <taxon>Spermatophyta</taxon>
        <taxon>Magnoliopsida</taxon>
        <taxon>Liliopsida</taxon>
        <taxon>Poales</taxon>
        <taxon>Poaceae</taxon>
        <taxon>PACMAD clade</taxon>
        <taxon>Panicoideae</taxon>
        <taxon>Panicodae</taxon>
        <taxon>Paniceae</taxon>
        <taxon>Anthephorinae</taxon>
        <taxon>Digitaria</taxon>
    </lineage>
</organism>
<name>A0A835BH64_9POAL</name>
<comment type="caution">
    <text evidence="6">The sequence shown here is derived from an EMBL/GenBank/DDBJ whole genome shotgun (WGS) entry which is preliminary data.</text>
</comment>
<keyword evidence="4" id="KW-0443">Lipid metabolism</keyword>
<evidence type="ECO:0000256" key="1">
    <source>
        <dbReference type="ARBA" id="ARBA00006484"/>
    </source>
</evidence>
<evidence type="ECO:0000256" key="5">
    <source>
        <dbReference type="SAM" id="MobiDB-lite"/>
    </source>
</evidence>
<dbReference type="GO" id="GO:0006629">
    <property type="term" value="P:lipid metabolic process"/>
    <property type="evidence" value="ECO:0007669"/>
    <property type="project" value="UniProtKB-KW"/>
</dbReference>
<dbReference type="PANTHER" id="PTHR43180">
    <property type="entry name" value="3-OXOACYL-(ACYL-CARRIER-PROTEIN) REDUCTASE (AFU_ORTHOLOGUE AFUA_6G11210)"/>
    <property type="match status" value="1"/>
</dbReference>
<sequence length="82" mass="8897">MDHRERNSASGIGKVIAAEFVRNGTKVIVADLQDNIGHSIAVEVGPSVCCYTHCDVTDEAQPRRSPRPSTSQWRATAASTSW</sequence>
<dbReference type="SUPFAM" id="SSF51735">
    <property type="entry name" value="NAD(P)-binding Rossmann-fold domains"/>
    <property type="match status" value="1"/>
</dbReference>
<dbReference type="InterPro" id="IPR036291">
    <property type="entry name" value="NAD(P)-bd_dom_sf"/>
</dbReference>
<dbReference type="Proteomes" id="UP000636709">
    <property type="component" value="Unassembled WGS sequence"/>
</dbReference>
<dbReference type="Pfam" id="PF13561">
    <property type="entry name" value="adh_short_C2"/>
    <property type="match status" value="1"/>
</dbReference>
<keyword evidence="3" id="KW-0520">NAD</keyword>
<evidence type="ECO:0000256" key="2">
    <source>
        <dbReference type="ARBA" id="ARBA00023002"/>
    </source>
</evidence>
<evidence type="ECO:0000256" key="4">
    <source>
        <dbReference type="ARBA" id="ARBA00023098"/>
    </source>
</evidence>
<gene>
    <name evidence="6" type="ORF">HU200_035976</name>
</gene>
<dbReference type="GO" id="GO:0016491">
    <property type="term" value="F:oxidoreductase activity"/>
    <property type="evidence" value="ECO:0007669"/>
    <property type="project" value="UniProtKB-KW"/>
</dbReference>
<accession>A0A835BH64</accession>
<dbReference type="AlphaFoldDB" id="A0A835BH64"/>
<keyword evidence="2" id="KW-0560">Oxidoreductase</keyword>
<comment type="similarity">
    <text evidence="1">Belongs to the short-chain dehydrogenases/reductases (SDR) family.</text>
</comment>
<dbReference type="InterPro" id="IPR002347">
    <property type="entry name" value="SDR_fam"/>
</dbReference>
<evidence type="ECO:0000313" key="7">
    <source>
        <dbReference type="Proteomes" id="UP000636709"/>
    </source>
</evidence>
<dbReference type="EMBL" id="JACEFO010001874">
    <property type="protein sequence ID" value="KAF8697381.1"/>
    <property type="molecule type" value="Genomic_DNA"/>
</dbReference>
<reference evidence="6" key="1">
    <citation type="submission" date="2020-07" db="EMBL/GenBank/DDBJ databases">
        <title>Genome sequence and genetic diversity analysis of an under-domesticated orphan crop, white fonio (Digitaria exilis).</title>
        <authorList>
            <person name="Bennetzen J.L."/>
            <person name="Chen S."/>
            <person name="Ma X."/>
            <person name="Wang X."/>
            <person name="Yssel A.E.J."/>
            <person name="Chaluvadi S.R."/>
            <person name="Johnson M."/>
            <person name="Gangashetty P."/>
            <person name="Hamidou F."/>
            <person name="Sanogo M.D."/>
            <person name="Zwaenepoel A."/>
            <person name="Wallace J."/>
            <person name="Van De Peer Y."/>
            <person name="Van Deynze A."/>
        </authorList>
    </citation>
    <scope>NUCLEOTIDE SEQUENCE</scope>
    <source>
        <tissue evidence="6">Leaves</tissue>
    </source>
</reference>
<feature type="compositionally biased region" description="Polar residues" evidence="5">
    <location>
        <begin position="67"/>
        <end position="82"/>
    </location>
</feature>
<evidence type="ECO:0000256" key="3">
    <source>
        <dbReference type="ARBA" id="ARBA00023027"/>
    </source>
</evidence>
<dbReference type="Gene3D" id="3.40.50.720">
    <property type="entry name" value="NAD(P)-binding Rossmann-like Domain"/>
    <property type="match status" value="1"/>
</dbReference>
<keyword evidence="7" id="KW-1185">Reference proteome</keyword>
<dbReference type="PANTHER" id="PTHR43180:SF28">
    <property type="entry name" value="NAD(P)-BINDING ROSSMANN-FOLD SUPERFAMILY PROTEIN"/>
    <property type="match status" value="1"/>
</dbReference>